<keyword evidence="3" id="KW-1185">Reference proteome</keyword>
<evidence type="ECO:0000313" key="2">
    <source>
        <dbReference type="EMBL" id="QDU97978.1"/>
    </source>
</evidence>
<evidence type="ECO:0000313" key="3">
    <source>
        <dbReference type="Proteomes" id="UP000317648"/>
    </source>
</evidence>
<dbReference type="RefSeq" id="WP_145056831.1">
    <property type="nucleotide sequence ID" value="NZ_CP036433.1"/>
</dbReference>
<sequence precursor="true">MTSLLSTRLLAALLATSLIAGASLAQAQNPWQTNKTPWPRTGPIWQPAPSVDVEILSGDRVLARQTSQLRNDRYSLPSHVPALTKEMTFPRFGIEYSIRVTNRGTSRIVARVAVDGLSVMDGKPARDSGGYVLAAGQSYTITGWRINNDRVKAFLVSKPAESEAAKQGLSSQVGRISVTAIAELPPLPQTWGAAPSARSHTYGAAGGSFGASAGTASGREMSSQVRSVAFKYSNQRTTLDFHYTVGGSDR</sequence>
<keyword evidence="1" id="KW-0732">Signal</keyword>
<dbReference type="OrthoDB" id="194954at2"/>
<dbReference type="KEGG" id="lcre:Pla8534_58370"/>
<dbReference type="AlphaFoldDB" id="A0A518E1K3"/>
<name>A0A518E1K3_9BACT</name>
<feature type="signal peptide" evidence="1">
    <location>
        <begin position="1"/>
        <end position="27"/>
    </location>
</feature>
<reference evidence="2 3" key="1">
    <citation type="submission" date="2019-02" db="EMBL/GenBank/DDBJ databases">
        <title>Deep-cultivation of Planctomycetes and their phenomic and genomic characterization uncovers novel biology.</title>
        <authorList>
            <person name="Wiegand S."/>
            <person name="Jogler M."/>
            <person name="Boedeker C."/>
            <person name="Pinto D."/>
            <person name="Vollmers J."/>
            <person name="Rivas-Marin E."/>
            <person name="Kohn T."/>
            <person name="Peeters S.H."/>
            <person name="Heuer A."/>
            <person name="Rast P."/>
            <person name="Oberbeckmann S."/>
            <person name="Bunk B."/>
            <person name="Jeske O."/>
            <person name="Meyerdierks A."/>
            <person name="Storesund J.E."/>
            <person name="Kallscheuer N."/>
            <person name="Luecker S."/>
            <person name="Lage O.M."/>
            <person name="Pohl T."/>
            <person name="Merkel B.J."/>
            <person name="Hornburger P."/>
            <person name="Mueller R.-W."/>
            <person name="Bruemmer F."/>
            <person name="Labrenz M."/>
            <person name="Spormann A.M."/>
            <person name="Op den Camp H."/>
            <person name="Overmann J."/>
            <person name="Amann R."/>
            <person name="Jetten M.S.M."/>
            <person name="Mascher T."/>
            <person name="Medema M.H."/>
            <person name="Devos D.P."/>
            <person name="Kaster A.-K."/>
            <person name="Ovreas L."/>
            <person name="Rohde M."/>
            <person name="Galperin M.Y."/>
            <person name="Jogler C."/>
        </authorList>
    </citation>
    <scope>NUCLEOTIDE SEQUENCE [LARGE SCALE GENOMIC DNA]</scope>
    <source>
        <strain evidence="2 3">Pla85_3_4</strain>
    </source>
</reference>
<dbReference type="Proteomes" id="UP000317648">
    <property type="component" value="Chromosome"/>
</dbReference>
<dbReference type="EMBL" id="CP036433">
    <property type="protein sequence ID" value="QDU97978.1"/>
    <property type="molecule type" value="Genomic_DNA"/>
</dbReference>
<feature type="chain" id="PRO_5021832333" evidence="1">
    <location>
        <begin position="28"/>
        <end position="250"/>
    </location>
</feature>
<protein>
    <submittedName>
        <fullName evidence="2">Uncharacterized protein</fullName>
    </submittedName>
</protein>
<accession>A0A518E1K3</accession>
<organism evidence="2 3">
    <name type="scientific">Lignipirellula cremea</name>
    <dbReference type="NCBI Taxonomy" id="2528010"/>
    <lineage>
        <taxon>Bacteria</taxon>
        <taxon>Pseudomonadati</taxon>
        <taxon>Planctomycetota</taxon>
        <taxon>Planctomycetia</taxon>
        <taxon>Pirellulales</taxon>
        <taxon>Pirellulaceae</taxon>
        <taxon>Lignipirellula</taxon>
    </lineage>
</organism>
<evidence type="ECO:0000256" key="1">
    <source>
        <dbReference type="SAM" id="SignalP"/>
    </source>
</evidence>
<proteinExistence type="predicted"/>
<gene>
    <name evidence="2" type="ORF">Pla8534_58370</name>
</gene>